<sequence>MKRNLIVILFLLLLAAGGYFYFYFPNKELPFSKDNSLYKAIPVNSPFFFELSSAKSVPFDNPLIRELDNAGIGSEWFAFLHKTDSLIDHTDGLSRNLQNSPFILAFDYTGRSELVPLIIKSADSNKRKEAFEKLLHTLYPPGNYNYSKKEYDNHRVTEISGDRTGEFLCFSFVNGLLLVSTKTIPVEKVIRQMQSPGIRKDSYFLEANKTAASQGVSLYINHSWLPGFFENVLNGKATERVDEFGATVRTRTSGIAEKFSDFASWSELDFRFGDETLILSGISVADDSLNHFLSVFADQQPVRFDAENILPRNTSFFCSFSFSDKKSFFEKLEDFYTHSPGYYRREERIKRFDNGLRTSVRNVFQGIVKNEVIVAATTIPVNPENKTTFFIVQTEGRSAAEDEMKKLLANYARRAEIKATDLQSSFAVDDETRFTIYRFPYPSFPGIWLGTPFALAEARYISFYDNFMVFSNSEEGLHEYLRNMVLGNTLTKEIRYQQFRQSSSSRANINVFADVNKAYSFRNELFSPSVLKHMEKNEESLRKFDMVNWQVQRDKDIYFNSVAVAYRSDVSEEAQTTWQSSVGSNVQFKPQLVVNHRDVANREIIFQDEQNNLHQVTHSGRVRWSIALPGPVLGEIHQVDYFKNGNLQYLFNTKEKLYLIDRNGNNVAHFPVPLRSPATNGVNVFDYDNNRNYRYFVAGEDRKVYAYDYEGKVVKGWVFNQTDHEVTKPVQHFRVAGKDYIVFKDKARIYVLDRRGESRVSVSARFENSDNPIVLNLDGRPKMVTTDTGGKVYYIYFDGKFEEKKTGRFSENHFFTVDDLDGNKIPDFVFIDKNEVTVMNENGKKLFSKKLDNPLRFPPNIYTFAADLKKVGVTDALANRIYLFNPDGKLHDGFPLAGNSEFSIGRLSESSSGLNLIVGSEGGKLFNYTLN</sequence>
<evidence type="ECO:0000313" key="1">
    <source>
        <dbReference type="EMBL" id="RIH65773.1"/>
    </source>
</evidence>
<dbReference type="InterPro" id="IPR015943">
    <property type="entry name" value="WD40/YVTN_repeat-like_dom_sf"/>
</dbReference>
<accession>A0A399D2R4</accession>
<evidence type="ECO:0008006" key="3">
    <source>
        <dbReference type="Google" id="ProtNLM"/>
    </source>
</evidence>
<protein>
    <recommendedName>
        <fullName evidence="3">DUF3352 domain-containing protein</fullName>
    </recommendedName>
</protein>
<dbReference type="EMBL" id="QWET01000005">
    <property type="protein sequence ID" value="RIH65773.1"/>
    <property type="molecule type" value="Genomic_DNA"/>
</dbReference>
<reference evidence="1 2" key="1">
    <citation type="journal article" date="2015" name="Int. J. Syst. Evol. Microbiol.">
        <title>Mariniphaga sediminis sp. nov., isolated from coastal sediment.</title>
        <authorList>
            <person name="Wang F.Q."/>
            <person name="Shen Q.Y."/>
            <person name="Chen G.J."/>
            <person name="Du Z.J."/>
        </authorList>
    </citation>
    <scope>NUCLEOTIDE SEQUENCE [LARGE SCALE GENOMIC DNA]</scope>
    <source>
        <strain evidence="1 2">SY21</strain>
    </source>
</reference>
<comment type="caution">
    <text evidence="1">The sequence shown here is derived from an EMBL/GenBank/DDBJ whole genome shotgun (WGS) entry which is preliminary data.</text>
</comment>
<proteinExistence type="predicted"/>
<organism evidence="1 2">
    <name type="scientific">Mariniphaga sediminis</name>
    <dbReference type="NCBI Taxonomy" id="1628158"/>
    <lineage>
        <taxon>Bacteria</taxon>
        <taxon>Pseudomonadati</taxon>
        <taxon>Bacteroidota</taxon>
        <taxon>Bacteroidia</taxon>
        <taxon>Marinilabiliales</taxon>
        <taxon>Prolixibacteraceae</taxon>
        <taxon>Mariniphaga</taxon>
    </lineage>
</organism>
<gene>
    <name evidence="1" type="ORF">D1164_08955</name>
</gene>
<keyword evidence="2" id="KW-1185">Reference proteome</keyword>
<dbReference type="AlphaFoldDB" id="A0A399D2R4"/>
<dbReference type="OrthoDB" id="1093345at2"/>
<dbReference type="Gene3D" id="2.130.10.10">
    <property type="entry name" value="YVTN repeat-like/Quinoprotein amine dehydrogenase"/>
    <property type="match status" value="1"/>
</dbReference>
<name>A0A399D2R4_9BACT</name>
<dbReference type="SUPFAM" id="SSF101898">
    <property type="entry name" value="NHL repeat"/>
    <property type="match status" value="1"/>
</dbReference>
<dbReference type="Proteomes" id="UP000266441">
    <property type="component" value="Unassembled WGS sequence"/>
</dbReference>
<dbReference type="RefSeq" id="WP_119349615.1">
    <property type="nucleotide sequence ID" value="NZ_QWET01000005.1"/>
</dbReference>
<evidence type="ECO:0000313" key="2">
    <source>
        <dbReference type="Proteomes" id="UP000266441"/>
    </source>
</evidence>